<keyword evidence="1" id="KW-0472">Membrane</keyword>
<feature type="transmembrane region" description="Helical" evidence="1">
    <location>
        <begin position="60"/>
        <end position="89"/>
    </location>
</feature>
<evidence type="ECO:0000313" key="2">
    <source>
        <dbReference type="EMBL" id="MDE8653849.1"/>
    </source>
</evidence>
<evidence type="ECO:0000313" key="3">
    <source>
        <dbReference type="Proteomes" id="UP001216253"/>
    </source>
</evidence>
<gene>
    <name evidence="2" type="ORF">PYV00_19340</name>
</gene>
<reference evidence="2 3" key="1">
    <citation type="submission" date="2023-03" db="EMBL/GenBank/DDBJ databases">
        <title>NovoSphingobium album sp. nov. isolated from polycyclic aromatic hydrocarbons- and heavy-metal polluted soil.</title>
        <authorList>
            <person name="Liu Z."/>
            <person name="Wang K."/>
        </authorList>
    </citation>
    <scope>NUCLEOTIDE SEQUENCE [LARGE SCALE GENOMIC DNA]</scope>
    <source>
        <strain evidence="2 3">H3SJ31-1</strain>
    </source>
</reference>
<comment type="caution">
    <text evidence="2">The sequence shown here is derived from an EMBL/GenBank/DDBJ whole genome shotgun (WGS) entry which is preliminary data.</text>
</comment>
<dbReference type="Proteomes" id="UP001216253">
    <property type="component" value="Unassembled WGS sequence"/>
</dbReference>
<keyword evidence="1" id="KW-0812">Transmembrane</keyword>
<name>A0ABT5WVH9_9SPHN</name>
<proteinExistence type="predicted"/>
<accession>A0ABT5WVH9</accession>
<evidence type="ECO:0000256" key="1">
    <source>
        <dbReference type="SAM" id="Phobius"/>
    </source>
</evidence>
<sequence>MRYDGGTADPMAWVIKWLSIVLSVATTFVATPQIHGATYDWAIGYMADNYGTWLAAIGGFFWWIIVAMLTFLFSTLFFMTLIMLGRLLVAMAGSGAR</sequence>
<organism evidence="2 3">
    <name type="scientific">Novosphingobium album</name>
    <name type="common">ex Liu et al. 2023</name>
    <dbReference type="NCBI Taxonomy" id="3031130"/>
    <lineage>
        <taxon>Bacteria</taxon>
        <taxon>Pseudomonadati</taxon>
        <taxon>Pseudomonadota</taxon>
        <taxon>Alphaproteobacteria</taxon>
        <taxon>Sphingomonadales</taxon>
        <taxon>Sphingomonadaceae</taxon>
        <taxon>Novosphingobium</taxon>
    </lineage>
</organism>
<protein>
    <submittedName>
        <fullName evidence="2">Uncharacterized protein</fullName>
    </submittedName>
</protein>
<keyword evidence="1" id="KW-1133">Transmembrane helix</keyword>
<dbReference type="RefSeq" id="WP_275229968.1">
    <property type="nucleotide sequence ID" value="NZ_JARESE010000065.1"/>
</dbReference>
<keyword evidence="3" id="KW-1185">Reference proteome</keyword>
<dbReference type="EMBL" id="JARESE010000065">
    <property type="protein sequence ID" value="MDE8653849.1"/>
    <property type="molecule type" value="Genomic_DNA"/>
</dbReference>